<dbReference type="InterPro" id="IPR043502">
    <property type="entry name" value="DNA/RNA_pol_sf"/>
</dbReference>
<sequence length="1334" mass="154435">MVRFEYEGVNVKITGASKLIEDNLKKEIKNVISYNNTPRIKINKDMAKNLVEFNMFWREVDEISQKSIFELMKITKIVRTTLPYTTITKAFAKIVSDVFSNYSLCTDLESGLNQLNSLRIDSPIEFDCVVKLRDEAFFLTTDDDGKLVFCICDDSFEYKVDNNKILCFHEGEFMWEVEGRVATWYKHIQRNVDMVSIDYTNLTPPSRDLVQYCNYFINFLKTGFATLAIKELCKNKTTKLQEEMYDTYDQSFTQKPTSFQSNMQFNKTTDVKFNNPNSFKLIDETSADAYLNKLPKNKISIQKKSEFRFRNETSADAYLTKFLNKNKTTIKKRSDFYFNSKIKHVNMENEACLDIQSAQLADQVMNQNHPLFVGSTQVCFAQGFYKNYMLTVGHLSGETKVKIDNNFYATKVIALDELRDLAILKVLSKSISFKDIRKYFQKERVNNSVDGFKATLYVRSDTGNIYEKPITLKEQRILEIRGGKLKDGLLYNVHSLEGNHPIQTQAGFCGSPMLICNSAYPEKILGLHVAADDVHGLTSVIFRSDLEFEEMDEQTRELQIQEESIVVLPFQQVTIENLELPEGLDHPLKCVGRAGVFKNGKFISNKAYSSDKTQIYPSPFQTDDDQVFEPSVLSERDPRLLVPCHNIIYKGLNKFAKEQKPINIQFLDECVEELTDVLLEGIRRTGMQTKILNMDEVINGCKYYSTSPSLNMSSGVGYPHSYECGGMTHKSDAFIFNIETLTYQFANNQQGDQIRSDLTTYLDYLKKHEGRTAVIYVAQKKDEVLKIKKINDCGTRIFEMGPLYHFMAMKQYYGAAQALLTYVNSSIPFKIGINASSHEYAKLHKYLLKTGNLGMNCDYTGFDSSHPAIFLERYHKIYNKIYQETDPNWKQEDDDIRRKLHEQENRPLVLVDDLIIQCPGGLMSGGEDTGGKNNIAGNLNMRYAWKILASEHCPEKLYKYDDYTTDATFGDDLIKTIHPDVLSWYNPTNIQNVLNEIGFTITSADKETELVIQPLNELTFLKRSFEYVEVNINNIKQKFLVGSLEDNCFLKMLNWCKASKRYKYRRSQTINYDPSTIGLSALTCLSEASLKGKEVFDRIKKHLIISSNKYSMVLPKLPTFEQAFYETYFCSNFPKLEVKEIINIPYSSKLHPLYPREFSFGDRSFVNIMHCYEYTRAKCHQQEEKAEHYYNNPKECKYVYYPNNRRFRPDRLMFKIITSVFQNYDFGNFSSKNKFIVDYAHKYFGFEVNDAITNRYGELLTEFAISKIPKENLQSEINIIDNIFNDIKIKSDYNINCQISKENIIKDSDLLIEPNLKFNTTTWKMAEIILPCQN</sequence>
<dbReference type="CDD" id="cd23169">
    <property type="entry name" value="ps-ssRNAv-Picornavirales"/>
    <property type="match status" value="1"/>
</dbReference>
<feature type="domain" description="RdRp catalytic" evidence="9">
    <location>
        <begin position="852"/>
        <end position="985"/>
    </location>
</feature>
<dbReference type="GO" id="GO:0003968">
    <property type="term" value="F:RNA-directed RNA polymerase activity"/>
    <property type="evidence" value="ECO:0007669"/>
    <property type="project" value="InterPro"/>
</dbReference>
<dbReference type="GO" id="GO:0039694">
    <property type="term" value="P:viral RNA genome replication"/>
    <property type="evidence" value="ECO:0007669"/>
    <property type="project" value="InterPro"/>
</dbReference>
<dbReference type="EMBL" id="MZ375209">
    <property type="protein sequence ID" value="UCS96400.1"/>
    <property type="molecule type" value="Genomic_RNA"/>
</dbReference>
<proteinExistence type="predicted"/>
<evidence type="ECO:0000256" key="7">
    <source>
        <dbReference type="ARBA" id="ARBA00022801"/>
    </source>
</evidence>
<dbReference type="InterPro" id="IPR043128">
    <property type="entry name" value="Rev_trsase/Diguanyl_cyclase"/>
</dbReference>
<dbReference type="SUPFAM" id="SSF56672">
    <property type="entry name" value="DNA/RNA polymerases"/>
    <property type="match status" value="1"/>
</dbReference>
<dbReference type="InterPro" id="IPR000199">
    <property type="entry name" value="Peptidase_C3A/C3B_picornavir"/>
</dbReference>
<evidence type="ECO:0000259" key="9">
    <source>
        <dbReference type="PROSITE" id="PS50507"/>
    </source>
</evidence>
<keyword evidence="6" id="KW-0547">Nucleotide-binding</keyword>
<evidence type="ECO:0000256" key="5">
    <source>
        <dbReference type="ARBA" id="ARBA00022695"/>
    </source>
</evidence>
<keyword evidence="8" id="KW-0693">Viral RNA replication</keyword>
<dbReference type="Gene3D" id="3.30.70.270">
    <property type="match status" value="1"/>
</dbReference>
<dbReference type="InterPro" id="IPR001205">
    <property type="entry name" value="RNA-dir_pol_C"/>
</dbReference>
<dbReference type="InterPro" id="IPR007094">
    <property type="entry name" value="RNA-dir_pol_PSvirus"/>
</dbReference>
<keyword evidence="5" id="KW-0548">Nucleotidyltransferase</keyword>
<dbReference type="SUPFAM" id="SSF50494">
    <property type="entry name" value="Trypsin-like serine proteases"/>
    <property type="match status" value="1"/>
</dbReference>
<comment type="subcellular location">
    <subcellularLocation>
        <location evidence="1">Host cytoplasm</location>
    </subcellularLocation>
</comment>
<dbReference type="PROSITE" id="PS50507">
    <property type="entry name" value="RDRP_SSRNA_POS"/>
    <property type="match status" value="1"/>
</dbReference>
<protein>
    <recommendedName>
        <fullName evidence="9">RdRp catalytic domain-containing protein</fullName>
    </recommendedName>
</protein>
<evidence type="ECO:0000256" key="6">
    <source>
        <dbReference type="ARBA" id="ARBA00022741"/>
    </source>
</evidence>
<dbReference type="GO" id="GO:0000166">
    <property type="term" value="F:nucleotide binding"/>
    <property type="evidence" value="ECO:0007669"/>
    <property type="project" value="UniProtKB-KW"/>
</dbReference>
<evidence type="ECO:0000256" key="3">
    <source>
        <dbReference type="ARBA" id="ARBA00022553"/>
    </source>
</evidence>
<keyword evidence="3" id="KW-0597">Phosphoprotein</keyword>
<dbReference type="Pfam" id="PF00548">
    <property type="entry name" value="Peptidase_C3"/>
    <property type="match status" value="1"/>
</dbReference>
<evidence type="ECO:0000313" key="10">
    <source>
        <dbReference type="EMBL" id="UCS96400.1"/>
    </source>
</evidence>
<evidence type="ECO:0000256" key="1">
    <source>
        <dbReference type="ARBA" id="ARBA00004192"/>
    </source>
</evidence>
<dbReference type="Pfam" id="PF00680">
    <property type="entry name" value="RdRP_1"/>
    <property type="match status" value="1"/>
</dbReference>
<dbReference type="GO" id="GO:0004197">
    <property type="term" value="F:cysteine-type endopeptidase activity"/>
    <property type="evidence" value="ECO:0007669"/>
    <property type="project" value="InterPro"/>
</dbReference>
<dbReference type="GO" id="GO:0006508">
    <property type="term" value="P:proteolysis"/>
    <property type="evidence" value="ECO:0007669"/>
    <property type="project" value="InterPro"/>
</dbReference>
<organism evidence="10">
    <name type="scientific">Riboviria sp</name>
    <dbReference type="NCBI Taxonomy" id="2585031"/>
    <lineage>
        <taxon>Viruses</taxon>
        <taxon>Riboviria</taxon>
    </lineage>
</organism>
<evidence type="ECO:0000256" key="8">
    <source>
        <dbReference type="ARBA" id="ARBA00022953"/>
    </source>
</evidence>
<dbReference type="InterPro" id="IPR043504">
    <property type="entry name" value="Peptidase_S1_PA_chymotrypsin"/>
</dbReference>
<dbReference type="GO" id="GO:0006351">
    <property type="term" value="P:DNA-templated transcription"/>
    <property type="evidence" value="ECO:0007669"/>
    <property type="project" value="InterPro"/>
</dbReference>
<reference evidence="10" key="1">
    <citation type="submission" date="2021-06" db="EMBL/GenBank/DDBJ databases">
        <title>Viral sequences from lizard feces in the Qinghai-Tibetan Plateau, China.</title>
        <authorList>
            <person name="Lu J."/>
            <person name="Shen Q."/>
            <person name="Zhang W."/>
        </authorList>
    </citation>
    <scope>NUCLEOTIDE SEQUENCE</scope>
    <source>
        <strain evidence="10">6PT-RDRP-5</strain>
    </source>
</reference>
<name>A0A8K1N3P7_9VIRU</name>
<keyword evidence="4" id="KW-0808">Transferase</keyword>
<keyword evidence="2" id="KW-0191">Covalent protein-RNA linkage</keyword>
<dbReference type="GO" id="GO:0033644">
    <property type="term" value="C:host cell membrane"/>
    <property type="evidence" value="ECO:0007669"/>
    <property type="project" value="UniProtKB-SubCell"/>
</dbReference>
<dbReference type="GO" id="GO:0003723">
    <property type="term" value="F:RNA binding"/>
    <property type="evidence" value="ECO:0007669"/>
    <property type="project" value="InterPro"/>
</dbReference>
<accession>A0A8K1N3P7</accession>
<evidence type="ECO:0000256" key="2">
    <source>
        <dbReference type="ARBA" id="ARBA00022520"/>
    </source>
</evidence>
<dbReference type="Gene3D" id="2.40.10.10">
    <property type="entry name" value="Trypsin-like serine proteases"/>
    <property type="match status" value="1"/>
</dbReference>
<dbReference type="GO" id="GO:0004386">
    <property type="term" value="F:helicase activity"/>
    <property type="evidence" value="ECO:0007669"/>
    <property type="project" value="UniProtKB-KW"/>
</dbReference>
<dbReference type="InterPro" id="IPR009003">
    <property type="entry name" value="Peptidase_S1_PA"/>
</dbReference>
<evidence type="ECO:0000256" key="4">
    <source>
        <dbReference type="ARBA" id="ARBA00022679"/>
    </source>
</evidence>
<dbReference type="Gene3D" id="1.20.960.20">
    <property type="match status" value="1"/>
</dbReference>
<keyword evidence="7" id="KW-0378">Hydrolase</keyword>